<feature type="domain" description="Gamma-glutamylcyclotransferase AIG2-like" evidence="1">
    <location>
        <begin position="5"/>
        <end position="138"/>
    </location>
</feature>
<name>A0A9X2WIF4_9GAMM</name>
<dbReference type="InterPro" id="IPR013024">
    <property type="entry name" value="GGCT-like"/>
</dbReference>
<dbReference type="Pfam" id="PF06094">
    <property type="entry name" value="GGACT"/>
    <property type="match status" value="1"/>
</dbReference>
<keyword evidence="3" id="KW-1185">Reference proteome</keyword>
<comment type="caution">
    <text evidence="2">The sequence shown here is derived from an EMBL/GenBank/DDBJ whole genome shotgun (WGS) entry which is preliminary data.</text>
</comment>
<evidence type="ECO:0000259" key="1">
    <source>
        <dbReference type="Pfam" id="PF06094"/>
    </source>
</evidence>
<protein>
    <submittedName>
        <fullName evidence="2">Gamma-glutamylcyclotransferase</fullName>
    </submittedName>
</protein>
<evidence type="ECO:0000313" key="2">
    <source>
        <dbReference type="EMBL" id="MCT7360761.1"/>
    </source>
</evidence>
<dbReference type="AlphaFoldDB" id="A0A9X2WIF4"/>
<reference evidence="2" key="1">
    <citation type="journal article" date="2022" name="Front. Microbiol.">
        <title>Genome-based taxonomic rearrangement of Oceanobacter-related bacteria including the description of Thalassolituus hydrocarbonoclasticus sp. nov. and Thalassolituus pacificus sp. nov. and emended description of the genus Thalassolituus.</title>
        <authorList>
            <person name="Dong C."/>
            <person name="Wei L."/>
            <person name="Wang J."/>
            <person name="Lai Q."/>
            <person name="Huang Z."/>
            <person name="Shao Z."/>
        </authorList>
    </citation>
    <scope>NUCLEOTIDE SEQUENCE</scope>
    <source>
        <strain evidence="2">59MF3M-4</strain>
    </source>
</reference>
<dbReference type="InterPro" id="IPR009288">
    <property type="entry name" value="AIG2-like_dom"/>
</dbReference>
<accession>A0A9X2WIF4</accession>
<dbReference type="CDD" id="cd06661">
    <property type="entry name" value="GGCT_like"/>
    <property type="match status" value="1"/>
</dbReference>
<evidence type="ECO:0000313" key="3">
    <source>
        <dbReference type="Proteomes" id="UP001147830"/>
    </source>
</evidence>
<proteinExistence type="predicted"/>
<dbReference type="SUPFAM" id="SSF110857">
    <property type="entry name" value="Gamma-glutamyl cyclotransferase-like"/>
    <property type="match status" value="1"/>
</dbReference>
<sequence>MNDWLFVYGTLQQHWLADETMWPAAADKQALRQLRRALQQQARWCGPAQIRGRLYRVAHYPGLICDPRGDWIKGDLYALRQPQSLLPLLDAYEECSPAFPQPHEYQRVRCQVQVMAENSQQTLTRRAWVYRYNCSVAGLERLAGY</sequence>
<dbReference type="RefSeq" id="WP_260977584.1">
    <property type="nucleotide sequence ID" value="NZ_JAOANI010000028.1"/>
</dbReference>
<dbReference type="Gene3D" id="3.10.490.10">
    <property type="entry name" value="Gamma-glutamyl cyclotransferase-like"/>
    <property type="match status" value="1"/>
</dbReference>
<dbReference type="InterPro" id="IPR036568">
    <property type="entry name" value="GGCT-like_sf"/>
</dbReference>
<dbReference type="Proteomes" id="UP001147830">
    <property type="component" value="Unassembled WGS sequence"/>
</dbReference>
<dbReference type="EMBL" id="JAOANI010000028">
    <property type="protein sequence ID" value="MCT7360761.1"/>
    <property type="molecule type" value="Genomic_DNA"/>
</dbReference>
<reference evidence="2" key="2">
    <citation type="submission" date="2022-08" db="EMBL/GenBank/DDBJ databases">
        <authorList>
            <person name="Dong C."/>
        </authorList>
    </citation>
    <scope>NUCLEOTIDE SEQUENCE</scope>
    <source>
        <strain evidence="2">59MF3M-4</strain>
    </source>
</reference>
<organism evidence="2 3">
    <name type="scientific">Thalassolituus pacificus</name>
    <dbReference type="NCBI Taxonomy" id="2975440"/>
    <lineage>
        <taxon>Bacteria</taxon>
        <taxon>Pseudomonadati</taxon>
        <taxon>Pseudomonadota</taxon>
        <taxon>Gammaproteobacteria</taxon>
        <taxon>Oceanospirillales</taxon>
        <taxon>Oceanospirillaceae</taxon>
        <taxon>Thalassolituus</taxon>
    </lineage>
</organism>
<gene>
    <name evidence="2" type="ORF">NYR02_17205</name>
</gene>